<dbReference type="SUPFAM" id="SSF53187">
    <property type="entry name" value="Zn-dependent exopeptidases"/>
    <property type="match status" value="1"/>
</dbReference>
<feature type="domain" description="Peptidase M14" evidence="1">
    <location>
        <begin position="23"/>
        <end position="246"/>
    </location>
</feature>
<dbReference type="EMBL" id="VYUA01000029">
    <property type="protein sequence ID" value="KAB2589561.1"/>
    <property type="molecule type" value="Genomic_DNA"/>
</dbReference>
<dbReference type="SMART" id="SM00631">
    <property type="entry name" value="Zn_pept"/>
    <property type="match status" value="1"/>
</dbReference>
<dbReference type="InterPro" id="IPR000834">
    <property type="entry name" value="Peptidase_M14"/>
</dbReference>
<protein>
    <submittedName>
        <fullName evidence="2">3-hydroxyacyl-CoA dehydrogenase</fullName>
    </submittedName>
</protein>
<dbReference type="GO" id="GO:0008270">
    <property type="term" value="F:zinc ion binding"/>
    <property type="evidence" value="ECO:0007669"/>
    <property type="project" value="InterPro"/>
</dbReference>
<dbReference type="Gene3D" id="3.40.630.10">
    <property type="entry name" value="Zn peptidases"/>
    <property type="match status" value="1"/>
</dbReference>
<evidence type="ECO:0000313" key="3">
    <source>
        <dbReference type="Proteomes" id="UP000326907"/>
    </source>
</evidence>
<dbReference type="Proteomes" id="UP000326907">
    <property type="component" value="Unassembled WGS sequence"/>
</dbReference>
<name>A0A5N5EII8_9ACTN</name>
<dbReference type="AlphaFoldDB" id="A0A5N5EII8"/>
<dbReference type="Pfam" id="PF00246">
    <property type="entry name" value="Peptidase_M14"/>
    <property type="match status" value="1"/>
</dbReference>
<sequence>MNASTPDAAVEIQPTLRRAPAPDEIIERAGALAAEHPGLVRLGVIGQSRAGEPLRVLSVGEGERRVLVTAGAHSNEQVGGAAVLELAGLLAGRPELLSGTAWDFVLCLDPDASRLADAGPARETGLASVFEGFYRAAGEEQPEWAPSFGVRMPESDALLRLVRERRPYLQVSLHGVDVGGTFIQTTKAVPGLGAAFAASARRTGIPVESASYDAFFWDSDGPGVFVLPPADRRNRFEANIEDARTSTWYAPHAHGGRTLIVEVPEWTDERFADPTPLDDGPAALRATAAFLRSRTRTVTALLKEAEPHAAAGPFLRAITTPLAVSHPLADEWDPKGQRDRHGALNHMTRARQASLETIAHRLPIRISALLARALEGPGKERERLRSRAIGLVHHWCDEFASAFDLRAVPFADQVAHQGATVLAAARLTAPDGV</sequence>
<evidence type="ECO:0000259" key="1">
    <source>
        <dbReference type="SMART" id="SM00631"/>
    </source>
</evidence>
<evidence type="ECO:0000313" key="2">
    <source>
        <dbReference type="EMBL" id="KAB2589561.1"/>
    </source>
</evidence>
<dbReference type="GO" id="GO:0004181">
    <property type="term" value="F:metallocarboxypeptidase activity"/>
    <property type="evidence" value="ECO:0007669"/>
    <property type="project" value="InterPro"/>
</dbReference>
<organism evidence="2 3">
    <name type="scientific">Streptomyces arboris</name>
    <dbReference type="NCBI Taxonomy" id="2600619"/>
    <lineage>
        <taxon>Bacteria</taxon>
        <taxon>Bacillati</taxon>
        <taxon>Actinomycetota</taxon>
        <taxon>Actinomycetes</taxon>
        <taxon>Kitasatosporales</taxon>
        <taxon>Streptomycetaceae</taxon>
        <taxon>Streptomyces</taxon>
    </lineage>
</organism>
<comment type="caution">
    <text evidence="2">The sequence shown here is derived from an EMBL/GenBank/DDBJ whole genome shotgun (WGS) entry which is preliminary data.</text>
</comment>
<dbReference type="RefSeq" id="WP_151512516.1">
    <property type="nucleotide sequence ID" value="NZ_VYUA01000029.1"/>
</dbReference>
<dbReference type="GO" id="GO:0006508">
    <property type="term" value="P:proteolysis"/>
    <property type="evidence" value="ECO:0007669"/>
    <property type="project" value="InterPro"/>
</dbReference>
<gene>
    <name evidence="2" type="ORF">F5983_26320</name>
</gene>
<reference evidence="2 3" key="1">
    <citation type="submission" date="2019-09" db="EMBL/GenBank/DDBJ databases">
        <authorList>
            <person name="Liu P."/>
        </authorList>
    </citation>
    <scope>NUCLEOTIDE SEQUENCE [LARGE SCALE GENOMIC DNA]</scope>
    <source>
        <strain evidence="2 3">TRM68085</strain>
    </source>
</reference>
<keyword evidence="3" id="KW-1185">Reference proteome</keyword>
<proteinExistence type="predicted"/>
<accession>A0A5N5EII8</accession>